<gene>
    <name evidence="1" type="ORF">AR9_g208</name>
</gene>
<dbReference type="GO" id="GO:0006310">
    <property type="term" value="P:DNA recombination"/>
    <property type="evidence" value="ECO:0007669"/>
    <property type="project" value="InterPro"/>
</dbReference>
<dbReference type="SUPFAM" id="SSF103084">
    <property type="entry name" value="Holliday junction resolvase RusA"/>
    <property type="match status" value="1"/>
</dbReference>
<reference evidence="1 2" key="1">
    <citation type="journal article" date="2016" name="Virology">
        <title>The genome of AR9, a giant transducing Bacillus phage encoding two multisubunit RNA polymerases.</title>
        <authorList>
            <person name="Lavysh D."/>
            <person name="Sokolova M."/>
            <person name="Minakhin L."/>
            <person name="Yakunina M."/>
            <person name="Artamonova T."/>
            <person name="Kozyavkin S."/>
            <person name="Makarova K.S."/>
            <person name="Koonin E.V."/>
            <person name="Severinov K."/>
        </authorList>
    </citation>
    <scope>NUCLEOTIDE SEQUENCE [LARGE SCALE GENOMIC DNA]</scope>
</reference>
<name>A0A172JIB8_BPPB1</name>
<dbReference type="GO" id="GO:0006281">
    <property type="term" value="P:DNA repair"/>
    <property type="evidence" value="ECO:0007669"/>
    <property type="project" value="InterPro"/>
</dbReference>
<evidence type="ECO:0000313" key="2">
    <source>
        <dbReference type="Proteomes" id="UP000202618"/>
    </source>
</evidence>
<dbReference type="Gene3D" id="3.30.1330.70">
    <property type="entry name" value="Holliday junction resolvase RusA"/>
    <property type="match status" value="1"/>
</dbReference>
<dbReference type="GeneID" id="29058926"/>
<protein>
    <submittedName>
        <fullName evidence="1">Holliday junction resolvase RusA</fullName>
    </submittedName>
</protein>
<dbReference type="RefSeq" id="YP_009283112.1">
    <property type="nucleotide sequence ID" value="NC_031039.1"/>
</dbReference>
<sequence length="199" mass="23487">MAFKKGSISQTTKSQKKKLEKIKNTEIELIINELDDNQVVVNINMNSIIEPYVRNRLAGNSSHLYDPLNTYKKQIRRKLKEQLENYENFKMGEGKITFIIDVYTVPPKSFTKRQLVYAIFKRIIRPIVKPDLDNVAKTAMDVCSKLFWKDDNQVVELKVRKFYGENQATYIKFYMDLKPDEIRGRANEEENELWKTLNL</sequence>
<dbReference type="OrthoDB" id="15184at10239"/>
<proteinExistence type="predicted"/>
<evidence type="ECO:0000313" key="1">
    <source>
        <dbReference type="EMBL" id="AMS01292.1"/>
    </source>
</evidence>
<dbReference type="Proteomes" id="UP000202618">
    <property type="component" value="Segment"/>
</dbReference>
<dbReference type="EMBL" id="KU878088">
    <property type="protein sequence ID" value="AMS01292.1"/>
    <property type="molecule type" value="Genomic_DNA"/>
</dbReference>
<accession>A0A172JIB8</accession>
<dbReference type="KEGG" id="vg:29058926"/>
<dbReference type="InterPro" id="IPR008822">
    <property type="entry name" value="Endonuclease_RusA-like"/>
</dbReference>
<organism evidence="1 2">
    <name type="scientific">Bacillus phage AR9</name>
    <dbReference type="NCBI Taxonomy" id="1815509"/>
    <lineage>
        <taxon>Viruses</taxon>
        <taxon>Duplodnaviria</taxon>
        <taxon>Heunggongvirae</taxon>
        <taxon>Uroviricota</taxon>
        <taxon>Caudoviricetes</taxon>
        <taxon>Takahashivirus</taxon>
        <taxon>Bacillus phage PBS1</taxon>
    </lineage>
</organism>
<dbReference type="Pfam" id="PF05866">
    <property type="entry name" value="RusA"/>
    <property type="match status" value="1"/>
</dbReference>
<dbReference type="GO" id="GO:0000287">
    <property type="term" value="F:magnesium ion binding"/>
    <property type="evidence" value="ECO:0007669"/>
    <property type="project" value="InterPro"/>
</dbReference>
<dbReference type="InterPro" id="IPR036614">
    <property type="entry name" value="RusA-like_sf"/>
</dbReference>